<keyword evidence="5 6" id="KW-0472">Membrane</keyword>
<evidence type="ECO:0000256" key="4">
    <source>
        <dbReference type="ARBA" id="ARBA00022989"/>
    </source>
</evidence>
<keyword evidence="9" id="KW-1185">Reference proteome</keyword>
<name>A0A1T4KIB3_9FIRM</name>
<evidence type="ECO:0000259" key="7">
    <source>
        <dbReference type="Pfam" id="PF13396"/>
    </source>
</evidence>
<dbReference type="RefSeq" id="WP_242870161.1">
    <property type="nucleotide sequence ID" value="NZ_FMTO01000003.1"/>
</dbReference>
<keyword evidence="2" id="KW-1003">Cell membrane</keyword>
<evidence type="ECO:0000313" key="9">
    <source>
        <dbReference type="Proteomes" id="UP000189857"/>
    </source>
</evidence>
<evidence type="ECO:0000256" key="1">
    <source>
        <dbReference type="ARBA" id="ARBA00004651"/>
    </source>
</evidence>
<dbReference type="Proteomes" id="UP000189857">
    <property type="component" value="Unassembled WGS sequence"/>
</dbReference>
<dbReference type="AlphaFoldDB" id="A0A1T4KIB3"/>
<sequence>MNLLKDMGTINFGNISFADIKEYLPIIIPLALVEVALLLAAWIHIFRHKNYKRGNRVIWLLVSLITILGPVLYFVLGKEEE</sequence>
<reference evidence="8 9" key="1">
    <citation type="submission" date="2017-02" db="EMBL/GenBank/DDBJ databases">
        <authorList>
            <person name="Peterson S.W."/>
        </authorList>
    </citation>
    <scope>NUCLEOTIDE SEQUENCE [LARGE SCALE GENOMIC DNA]</scope>
    <source>
        <strain evidence="8 9">ATCC 17233</strain>
    </source>
</reference>
<feature type="transmembrane region" description="Helical" evidence="6">
    <location>
        <begin position="23"/>
        <end position="45"/>
    </location>
</feature>
<protein>
    <submittedName>
        <fullName evidence="8">Phospholipase_D-nuclease N-terminal</fullName>
    </submittedName>
</protein>
<dbReference type="EMBL" id="FUXA01000004">
    <property type="protein sequence ID" value="SJZ42131.1"/>
    <property type="molecule type" value="Genomic_DNA"/>
</dbReference>
<dbReference type="InterPro" id="IPR027379">
    <property type="entry name" value="CLS_N"/>
</dbReference>
<evidence type="ECO:0000256" key="6">
    <source>
        <dbReference type="SAM" id="Phobius"/>
    </source>
</evidence>
<dbReference type="GO" id="GO:0005886">
    <property type="term" value="C:plasma membrane"/>
    <property type="evidence" value="ECO:0007669"/>
    <property type="project" value="UniProtKB-SubCell"/>
</dbReference>
<evidence type="ECO:0000256" key="5">
    <source>
        <dbReference type="ARBA" id="ARBA00023136"/>
    </source>
</evidence>
<feature type="domain" description="Cardiolipin synthase N-terminal" evidence="7">
    <location>
        <begin position="36"/>
        <end position="77"/>
    </location>
</feature>
<accession>A0A1T4KIB3</accession>
<dbReference type="Pfam" id="PF13396">
    <property type="entry name" value="PLDc_N"/>
    <property type="match status" value="1"/>
</dbReference>
<organism evidence="8 9">
    <name type="scientific">Eubacterium ruminantium</name>
    <dbReference type="NCBI Taxonomy" id="42322"/>
    <lineage>
        <taxon>Bacteria</taxon>
        <taxon>Bacillati</taxon>
        <taxon>Bacillota</taxon>
        <taxon>Clostridia</taxon>
        <taxon>Eubacteriales</taxon>
        <taxon>Eubacteriaceae</taxon>
        <taxon>Eubacterium</taxon>
    </lineage>
</organism>
<gene>
    <name evidence="8" type="ORF">SAMN02745110_00394</name>
</gene>
<comment type="subcellular location">
    <subcellularLocation>
        <location evidence="1">Cell membrane</location>
        <topology evidence="1">Multi-pass membrane protein</topology>
    </subcellularLocation>
</comment>
<keyword evidence="3 6" id="KW-0812">Transmembrane</keyword>
<evidence type="ECO:0000313" key="8">
    <source>
        <dbReference type="EMBL" id="SJZ42131.1"/>
    </source>
</evidence>
<evidence type="ECO:0000256" key="3">
    <source>
        <dbReference type="ARBA" id="ARBA00022692"/>
    </source>
</evidence>
<feature type="transmembrane region" description="Helical" evidence="6">
    <location>
        <begin position="57"/>
        <end position="76"/>
    </location>
</feature>
<evidence type="ECO:0000256" key="2">
    <source>
        <dbReference type="ARBA" id="ARBA00022475"/>
    </source>
</evidence>
<proteinExistence type="predicted"/>
<keyword evidence="4 6" id="KW-1133">Transmembrane helix</keyword>